<accession>A0A2S8PXV3</accession>
<reference evidence="3 4" key="1">
    <citation type="submission" date="2018-02" db="EMBL/GenBank/DDBJ databases">
        <title>Five New Genomes of Indian Photorhabdus Isolates TSA.</title>
        <authorList>
            <person name="Dubay B."/>
            <person name="Somvanshi V.S."/>
        </authorList>
    </citation>
    <scope>NUCLEOTIDE SEQUENCE [LARGE SCALE GENOMIC DNA]</scope>
    <source>
        <strain evidence="3 4">H1</strain>
    </source>
</reference>
<feature type="compositionally biased region" description="Low complexity" evidence="1">
    <location>
        <begin position="8"/>
        <end position="18"/>
    </location>
</feature>
<dbReference type="Gene3D" id="2.10.25.20">
    <property type="entry name" value="reovirus attachment protein sigma1, domain 1"/>
    <property type="match status" value="2"/>
</dbReference>
<protein>
    <recommendedName>
        <fullName evidence="2">Avian adenovirus fibre N-terminal domain-containing protein</fullName>
    </recommendedName>
</protein>
<evidence type="ECO:0000313" key="4">
    <source>
        <dbReference type="Proteomes" id="UP000239550"/>
    </source>
</evidence>
<evidence type="ECO:0000256" key="1">
    <source>
        <dbReference type="SAM" id="MobiDB-lite"/>
    </source>
</evidence>
<dbReference type="GO" id="GO:0019062">
    <property type="term" value="P:virion attachment to host cell"/>
    <property type="evidence" value="ECO:0007669"/>
    <property type="project" value="InterPro"/>
</dbReference>
<dbReference type="EMBL" id="PUWT01000050">
    <property type="protein sequence ID" value="PQQ23929.1"/>
    <property type="molecule type" value="Genomic_DNA"/>
</dbReference>
<feature type="domain" description="Avian adenovirus fibre N-terminal" evidence="2">
    <location>
        <begin position="341"/>
        <end position="380"/>
    </location>
</feature>
<organism evidence="3 4">
    <name type="scientific">Photorhabdus hindustanensis</name>
    <dbReference type="NCBI Taxonomy" id="2918802"/>
    <lineage>
        <taxon>Bacteria</taxon>
        <taxon>Pseudomonadati</taxon>
        <taxon>Pseudomonadota</taxon>
        <taxon>Gammaproteobacteria</taxon>
        <taxon>Enterobacterales</taxon>
        <taxon>Morganellaceae</taxon>
        <taxon>Photorhabdus</taxon>
    </lineage>
</organism>
<dbReference type="InterPro" id="IPR010537">
    <property type="entry name" value="Avian_adenovirus_fibre_N"/>
</dbReference>
<proteinExistence type="predicted"/>
<dbReference type="Pfam" id="PF06536">
    <property type="entry name" value="Av_adeno_fibre"/>
    <property type="match status" value="1"/>
</dbReference>
<comment type="caution">
    <text evidence="3">The sequence shown here is derived from an EMBL/GenBank/DDBJ whole genome shotgun (WGS) entry which is preliminary data.</text>
</comment>
<evidence type="ECO:0000313" key="3">
    <source>
        <dbReference type="EMBL" id="PQQ23929.1"/>
    </source>
</evidence>
<keyword evidence="4" id="KW-1185">Reference proteome</keyword>
<gene>
    <name evidence="3" type="ORF">C6H66_17400</name>
</gene>
<dbReference type="AlphaFoldDB" id="A0A2S8PXV3"/>
<feature type="region of interest" description="Disordered" evidence="1">
    <location>
        <begin position="1"/>
        <end position="24"/>
    </location>
</feature>
<sequence>MEKKDNLSNSENINIESIGPSTDDLKNRFKAESIPLQTDYSDLIDIADIGRKATGQAFGQTPSQDPTLELDSNDLLIVKIDPDGGLKRSIKGLGIKLTDSDQTKTGLSLTSSGLKVDSGLGIILTEGHGVSIQLTDSNDQTNTGLFLTTDGLRVDPGKGIKLETGHGVSVGEGNGIQVNPDDIAVKPKTNGGISVDTDGVSVKLKPNSGINVDTDGISIRSSNGIITNADGVSVKPKPNSGISANADGVSVLCWEGGGIRVTDSTGIYLKLEGGDTSGSSGTSGLSLSTNGVKVKAGNGINVDTSGVSIKLANSDQTLTGLSLTSSGLQVDDGLGIVLTKDHGISVGAGNGIQVNTNNVAVKAKTNGGIKVDQDGVSVDIQSIASALANLIIPSGTIVPFYSNGSLPNGWVWCDGSNGTPDLNTNRNGHDSGDNINLISGWGDIHTDFWQLGSGKHIAANIYYMRYIMKK</sequence>
<name>A0A2S8PXV3_9GAMM</name>
<dbReference type="RefSeq" id="WP_105396238.1">
    <property type="nucleotide sequence ID" value="NZ_CAWNTA010000117.1"/>
</dbReference>
<dbReference type="Proteomes" id="UP000239550">
    <property type="component" value="Unassembled WGS sequence"/>
</dbReference>
<evidence type="ECO:0000259" key="2">
    <source>
        <dbReference type="Pfam" id="PF06536"/>
    </source>
</evidence>